<evidence type="ECO:0000256" key="7">
    <source>
        <dbReference type="ARBA" id="ARBA00022833"/>
    </source>
</evidence>
<evidence type="ECO:0000256" key="1">
    <source>
        <dbReference type="ARBA" id="ARBA00022490"/>
    </source>
</evidence>
<dbReference type="PANTHER" id="PTHR32120">
    <property type="entry name" value="SMALL RIBOSOMAL SUBUNIT BIOGENESIS GTPASE RSGA"/>
    <property type="match status" value="1"/>
</dbReference>
<evidence type="ECO:0000256" key="4">
    <source>
        <dbReference type="ARBA" id="ARBA00022730"/>
    </source>
</evidence>
<dbReference type="GO" id="GO:0005525">
    <property type="term" value="F:GTP binding"/>
    <property type="evidence" value="ECO:0007669"/>
    <property type="project" value="UniProtKB-KW"/>
</dbReference>
<keyword evidence="9" id="KW-0342">GTP-binding</keyword>
<keyword evidence="2" id="KW-0690">Ribosome biogenesis</keyword>
<evidence type="ECO:0000313" key="13">
    <source>
        <dbReference type="EMBL" id="CAB4906009.1"/>
    </source>
</evidence>
<dbReference type="PROSITE" id="PS51721">
    <property type="entry name" value="G_CP"/>
    <property type="match status" value="1"/>
</dbReference>
<dbReference type="CDD" id="cd01854">
    <property type="entry name" value="YjeQ_EngC"/>
    <property type="match status" value="1"/>
</dbReference>
<keyword evidence="4" id="KW-0699">rRNA-binding</keyword>
<dbReference type="Gene3D" id="3.40.50.300">
    <property type="entry name" value="P-loop containing nucleotide triphosphate hydrolases"/>
    <property type="match status" value="1"/>
</dbReference>
<gene>
    <name evidence="13" type="ORF">UFOPK3564_00885</name>
</gene>
<reference evidence="13" key="1">
    <citation type="submission" date="2020-05" db="EMBL/GenBank/DDBJ databases">
        <authorList>
            <person name="Chiriac C."/>
            <person name="Salcher M."/>
            <person name="Ghai R."/>
            <person name="Kavagutti S V."/>
        </authorList>
    </citation>
    <scope>NUCLEOTIDE SEQUENCE</scope>
</reference>
<dbReference type="InterPro" id="IPR010914">
    <property type="entry name" value="RsgA_GTPase_dom"/>
</dbReference>
<organism evidence="13">
    <name type="scientific">freshwater metagenome</name>
    <dbReference type="NCBI Taxonomy" id="449393"/>
    <lineage>
        <taxon>unclassified sequences</taxon>
        <taxon>metagenomes</taxon>
        <taxon>ecological metagenomes</taxon>
    </lineage>
</organism>
<dbReference type="Gene3D" id="1.10.40.50">
    <property type="entry name" value="Probable gtpase engc, domain 3"/>
    <property type="match status" value="1"/>
</dbReference>
<evidence type="ECO:0000256" key="8">
    <source>
        <dbReference type="ARBA" id="ARBA00022884"/>
    </source>
</evidence>
<proteinExistence type="inferred from homology"/>
<dbReference type="SUPFAM" id="SSF52540">
    <property type="entry name" value="P-loop containing nucleoside triphosphate hydrolases"/>
    <property type="match status" value="1"/>
</dbReference>
<evidence type="ECO:0000256" key="3">
    <source>
        <dbReference type="ARBA" id="ARBA00022723"/>
    </source>
</evidence>
<dbReference type="InterPro" id="IPR030378">
    <property type="entry name" value="G_CP_dom"/>
</dbReference>
<dbReference type="AlphaFoldDB" id="A0A6J7GRI5"/>
<dbReference type="Pfam" id="PF03193">
    <property type="entry name" value="RsgA_GTPase"/>
    <property type="match status" value="1"/>
</dbReference>
<dbReference type="HAMAP" id="MF_01820">
    <property type="entry name" value="GTPase_RsgA"/>
    <property type="match status" value="1"/>
</dbReference>
<accession>A0A6J7GRI5</accession>
<keyword evidence="3" id="KW-0479">Metal-binding</keyword>
<feature type="domain" description="CP-type G" evidence="12">
    <location>
        <begin position="147"/>
        <end position="304"/>
    </location>
</feature>
<feature type="domain" description="EngC GTPase" evidence="11">
    <location>
        <begin position="155"/>
        <end position="302"/>
    </location>
</feature>
<name>A0A6J7GRI5_9ZZZZ</name>
<dbReference type="PROSITE" id="PS50936">
    <property type="entry name" value="ENGC_GTPASE"/>
    <property type="match status" value="1"/>
</dbReference>
<evidence type="ECO:0000256" key="10">
    <source>
        <dbReference type="SAM" id="MobiDB-lite"/>
    </source>
</evidence>
<keyword evidence="1" id="KW-0963">Cytoplasm</keyword>
<sequence>MSAPSRPGPDHVGLQGNAAPQHAQMTDGDAVGDGEAVADLWDLPDPLAAAGWNDAVAADLEPYLSGDRRPARVARIEYGGCHLVTEHGRSPGVGRLGRTSALDDDRSDTPLAVGDWVATERDKSDDRLLAVAVGPRHRLVGRRDPSRELLEQVLASNVEAVLVVHALDRPLRPSRIERSLVIAHEGDVQPIVVATKADLDLPDAWRALQDEIPPGTAVVAVSKRDGRGFDELEALLPRGGTTALIGESGAGKSSIVNALLGRELLATGAVRGTDAKGRHTTTARELVPLGGGTCLLDTPGTRELGLVRDTGGLDAAFVDVVELAGACRFTDCRHDREAGCAVLGAVADGRLPEARRVSYLELRAEIEELDEKRENRERRIGEGRRPRQG</sequence>
<dbReference type="GO" id="GO:0003924">
    <property type="term" value="F:GTPase activity"/>
    <property type="evidence" value="ECO:0007669"/>
    <property type="project" value="InterPro"/>
</dbReference>
<dbReference type="InterPro" id="IPR027417">
    <property type="entry name" value="P-loop_NTPase"/>
</dbReference>
<evidence type="ECO:0000259" key="12">
    <source>
        <dbReference type="PROSITE" id="PS51721"/>
    </source>
</evidence>
<evidence type="ECO:0000259" key="11">
    <source>
        <dbReference type="PROSITE" id="PS50936"/>
    </source>
</evidence>
<dbReference type="GO" id="GO:0019843">
    <property type="term" value="F:rRNA binding"/>
    <property type="evidence" value="ECO:0007669"/>
    <property type="project" value="UniProtKB-KW"/>
</dbReference>
<dbReference type="PANTHER" id="PTHR32120:SF10">
    <property type="entry name" value="SMALL RIBOSOMAL SUBUNIT BIOGENESIS GTPASE RSGA"/>
    <property type="match status" value="1"/>
</dbReference>
<keyword evidence="5" id="KW-0547">Nucleotide-binding</keyword>
<evidence type="ECO:0000256" key="9">
    <source>
        <dbReference type="ARBA" id="ARBA00023134"/>
    </source>
</evidence>
<dbReference type="GO" id="GO:0042254">
    <property type="term" value="P:ribosome biogenesis"/>
    <property type="evidence" value="ECO:0007669"/>
    <property type="project" value="UniProtKB-KW"/>
</dbReference>
<keyword evidence="8" id="KW-0694">RNA-binding</keyword>
<keyword evidence="6" id="KW-0378">Hydrolase</keyword>
<evidence type="ECO:0000256" key="2">
    <source>
        <dbReference type="ARBA" id="ARBA00022517"/>
    </source>
</evidence>
<protein>
    <submittedName>
        <fullName evidence="13">Unannotated protein</fullName>
    </submittedName>
</protein>
<dbReference type="GO" id="GO:0046872">
    <property type="term" value="F:metal ion binding"/>
    <property type="evidence" value="ECO:0007669"/>
    <property type="project" value="UniProtKB-KW"/>
</dbReference>
<dbReference type="NCBIfam" id="TIGR00157">
    <property type="entry name" value="ribosome small subunit-dependent GTPase A"/>
    <property type="match status" value="1"/>
</dbReference>
<feature type="region of interest" description="Disordered" evidence="10">
    <location>
        <begin position="1"/>
        <end position="31"/>
    </location>
</feature>
<keyword evidence="7" id="KW-0862">Zinc</keyword>
<evidence type="ECO:0000256" key="6">
    <source>
        <dbReference type="ARBA" id="ARBA00022801"/>
    </source>
</evidence>
<dbReference type="InterPro" id="IPR004881">
    <property type="entry name" value="Ribosome_biogen_GTPase_RsgA"/>
</dbReference>
<dbReference type="EMBL" id="CAFBMK010000035">
    <property type="protein sequence ID" value="CAB4906009.1"/>
    <property type="molecule type" value="Genomic_DNA"/>
</dbReference>
<evidence type="ECO:0000256" key="5">
    <source>
        <dbReference type="ARBA" id="ARBA00022741"/>
    </source>
</evidence>